<dbReference type="InterPro" id="IPR050629">
    <property type="entry name" value="STE20/SPS1-PAK"/>
</dbReference>
<feature type="region of interest" description="Disordered" evidence="11">
    <location>
        <begin position="526"/>
        <end position="697"/>
    </location>
</feature>
<dbReference type="GO" id="GO:0005524">
    <property type="term" value="F:ATP binding"/>
    <property type="evidence" value="ECO:0007669"/>
    <property type="project" value="UniProtKB-UniRule"/>
</dbReference>
<dbReference type="GO" id="GO:0005737">
    <property type="term" value="C:cytoplasm"/>
    <property type="evidence" value="ECO:0007669"/>
    <property type="project" value="TreeGrafter"/>
</dbReference>
<feature type="compositionally biased region" description="Basic and acidic residues" evidence="11">
    <location>
        <begin position="534"/>
        <end position="543"/>
    </location>
</feature>
<comment type="catalytic activity">
    <reaction evidence="8">
        <text>L-threonyl-[protein] + ATP = O-phospho-L-threonyl-[protein] + ADP + H(+)</text>
        <dbReference type="Rhea" id="RHEA:46608"/>
        <dbReference type="Rhea" id="RHEA-COMP:11060"/>
        <dbReference type="Rhea" id="RHEA-COMP:11605"/>
        <dbReference type="ChEBI" id="CHEBI:15378"/>
        <dbReference type="ChEBI" id="CHEBI:30013"/>
        <dbReference type="ChEBI" id="CHEBI:30616"/>
        <dbReference type="ChEBI" id="CHEBI:61977"/>
        <dbReference type="ChEBI" id="CHEBI:456216"/>
        <dbReference type="EC" id="2.7.11.1"/>
    </reaction>
</comment>
<evidence type="ECO:0000256" key="8">
    <source>
        <dbReference type="ARBA" id="ARBA00047899"/>
    </source>
</evidence>
<protein>
    <recommendedName>
        <fullName evidence="2">non-specific serine/threonine protein kinase</fullName>
        <ecNumber evidence="2">2.7.11.1</ecNumber>
    </recommendedName>
</protein>
<dbReference type="FunFam" id="1.10.510.10:FF:000670">
    <property type="entry name" value="Serine/threonin protein kinase, putative"/>
    <property type="match status" value="1"/>
</dbReference>
<evidence type="ECO:0000313" key="14">
    <source>
        <dbReference type="Proteomes" id="UP000243515"/>
    </source>
</evidence>
<evidence type="ECO:0000256" key="3">
    <source>
        <dbReference type="ARBA" id="ARBA00022527"/>
    </source>
</evidence>
<dbReference type="EMBL" id="NPHW01002735">
    <property type="protein sequence ID" value="OXV10844.1"/>
    <property type="molecule type" value="Genomic_DNA"/>
</dbReference>
<dbReference type="Proteomes" id="UP000243515">
    <property type="component" value="Unassembled WGS sequence"/>
</dbReference>
<dbReference type="AlphaFoldDB" id="A0A232M3G6"/>
<comment type="catalytic activity">
    <reaction evidence="9">
        <text>L-seryl-[protein] + ATP = O-phospho-L-seryl-[protein] + ADP + H(+)</text>
        <dbReference type="Rhea" id="RHEA:17989"/>
        <dbReference type="Rhea" id="RHEA-COMP:9863"/>
        <dbReference type="Rhea" id="RHEA-COMP:11604"/>
        <dbReference type="ChEBI" id="CHEBI:15378"/>
        <dbReference type="ChEBI" id="CHEBI:29999"/>
        <dbReference type="ChEBI" id="CHEBI:30616"/>
        <dbReference type="ChEBI" id="CHEBI:83421"/>
        <dbReference type="ChEBI" id="CHEBI:456216"/>
        <dbReference type="EC" id="2.7.11.1"/>
    </reaction>
</comment>
<dbReference type="GO" id="GO:0004674">
    <property type="term" value="F:protein serine/threonine kinase activity"/>
    <property type="evidence" value="ECO:0007669"/>
    <property type="project" value="UniProtKB-KW"/>
</dbReference>
<evidence type="ECO:0000256" key="5">
    <source>
        <dbReference type="ARBA" id="ARBA00022741"/>
    </source>
</evidence>
<comment type="similarity">
    <text evidence="1">Belongs to the protein kinase superfamily. STE Ser/Thr protein kinase family. STE20 subfamily.</text>
</comment>
<sequence>MDIPRSSHFLDPSTAMATLTKQKAEAIRLAKEQAAAVKEMCRRAKTDQPPYEFEELIGKGAYGRVYKGRQSPSRKLVAIKVMEIDTLDYKTIRDMKDESIKDFIHETKVMKQVKDAGAKNINMLIEAISIHSQLWLVCEYCPGGSVKTLMRATGDKLEEKFIIPIARELAEGLKAIHDAGIIHRDIKAANILIHEEGRLEICDFGVAGVLQSKLDKRSTWIGTPHWMPPEMFSNKGGEAHQYGSEIDVWAFGCTLHEFATGNPPNAGLRERMQIGRQLVRITPKLEGGDFSPQLKELVSFALNSDPETRPTMGDILGCSYIANSAAAYPTTSLSELVRIYYQWAQRGGQRISLFNPGGAVAAEFPGNHEKLDEDWNFSTTDLFEQRFSILDLDQLSISLAKLEEQMSPASKPDHETIEDLVSTEMTPEQKANFDERVKRGAAAMEGLFNEDKPTYKYETKTDFVPVEQKQRYSDLPLRTVTDRSSVTSTFIDINLGSFDSSHYAAGSVLSQSFQLADPDTIRANRSSLRSARSSSEEHFRSRFSDTGSSDSQEAAVYRPKSGTRPPTMDWKFPTIMQSLTDNEESEIPEENTEEAMTQSDKRATRDWTFPIMVPDSEEQQDIDKTPDAEDNNSHTIRPPPLDQSSIGRSHGGKSSSFDSIIDSRPSTATSAVSTTSDYDPFRFDRPPTPPGQVTSQHGHFYDKVIPEVIDSMGFKDYEPSSVLDGPGPDHEDGHPAWQDAVTITDPSAYVGSFTSSNGSKQDDMILSPSTGIVSPPAPQSIASGTRHQTSIIRDSSQVTFSDIQPPSIESLTAGAEDSVLASELDRLLSNFLDALAVTVEALNSVEVEPRPVARLRNTSTDAEPPE</sequence>
<name>A0A232M3G6_9EURO</name>
<evidence type="ECO:0000259" key="12">
    <source>
        <dbReference type="PROSITE" id="PS50011"/>
    </source>
</evidence>
<evidence type="ECO:0000313" key="13">
    <source>
        <dbReference type="EMBL" id="OXV10844.1"/>
    </source>
</evidence>
<evidence type="ECO:0000256" key="2">
    <source>
        <dbReference type="ARBA" id="ARBA00012513"/>
    </source>
</evidence>
<dbReference type="PANTHER" id="PTHR48012">
    <property type="entry name" value="STERILE20-LIKE KINASE, ISOFORM B-RELATED"/>
    <property type="match status" value="1"/>
</dbReference>
<dbReference type="InterPro" id="IPR017441">
    <property type="entry name" value="Protein_kinase_ATP_BS"/>
</dbReference>
<dbReference type="InterPro" id="IPR008271">
    <property type="entry name" value="Ser/Thr_kinase_AS"/>
</dbReference>
<accession>A0A232M3G6</accession>
<dbReference type="Pfam" id="PF00069">
    <property type="entry name" value="Pkinase"/>
    <property type="match status" value="1"/>
</dbReference>
<evidence type="ECO:0000256" key="9">
    <source>
        <dbReference type="ARBA" id="ARBA00048679"/>
    </source>
</evidence>
<keyword evidence="5 10" id="KW-0547">Nucleotide-binding</keyword>
<feature type="compositionally biased region" description="Acidic residues" evidence="11">
    <location>
        <begin position="581"/>
        <end position="593"/>
    </location>
</feature>
<dbReference type="InterPro" id="IPR000719">
    <property type="entry name" value="Prot_kinase_dom"/>
</dbReference>
<dbReference type="PANTHER" id="PTHR48012:SF10">
    <property type="entry name" value="FI20177P1"/>
    <property type="match status" value="1"/>
</dbReference>
<organism evidence="13 14">
    <name type="scientific">Elaphomyces granulatus</name>
    <dbReference type="NCBI Taxonomy" id="519963"/>
    <lineage>
        <taxon>Eukaryota</taxon>
        <taxon>Fungi</taxon>
        <taxon>Dikarya</taxon>
        <taxon>Ascomycota</taxon>
        <taxon>Pezizomycotina</taxon>
        <taxon>Eurotiomycetes</taxon>
        <taxon>Eurotiomycetidae</taxon>
        <taxon>Eurotiales</taxon>
        <taxon>Elaphomycetaceae</taxon>
        <taxon>Elaphomyces</taxon>
    </lineage>
</organism>
<evidence type="ECO:0000256" key="11">
    <source>
        <dbReference type="SAM" id="MobiDB-lite"/>
    </source>
</evidence>
<dbReference type="PROSITE" id="PS00108">
    <property type="entry name" value="PROTEIN_KINASE_ST"/>
    <property type="match status" value="1"/>
</dbReference>
<proteinExistence type="inferred from homology"/>
<evidence type="ECO:0000256" key="6">
    <source>
        <dbReference type="ARBA" id="ARBA00022777"/>
    </source>
</evidence>
<evidence type="ECO:0000256" key="4">
    <source>
        <dbReference type="ARBA" id="ARBA00022679"/>
    </source>
</evidence>
<evidence type="ECO:0000256" key="1">
    <source>
        <dbReference type="ARBA" id="ARBA00008874"/>
    </source>
</evidence>
<gene>
    <name evidence="13" type="ORF">Egran_01390</name>
</gene>
<dbReference type="PROSITE" id="PS50011">
    <property type="entry name" value="PROTEIN_KINASE_DOM"/>
    <property type="match status" value="1"/>
</dbReference>
<dbReference type="EC" id="2.7.11.1" evidence="2"/>
<dbReference type="InterPro" id="IPR011009">
    <property type="entry name" value="Kinase-like_dom_sf"/>
</dbReference>
<comment type="caution">
    <text evidence="13">The sequence shown here is derived from an EMBL/GenBank/DDBJ whole genome shotgun (WGS) entry which is preliminary data.</text>
</comment>
<evidence type="ECO:0000256" key="10">
    <source>
        <dbReference type="PROSITE-ProRule" id="PRU10141"/>
    </source>
</evidence>
<feature type="compositionally biased region" description="Low complexity" evidence="11">
    <location>
        <begin position="666"/>
        <end position="676"/>
    </location>
</feature>
<keyword evidence="14" id="KW-1185">Reference proteome</keyword>
<feature type="binding site" evidence="10">
    <location>
        <position position="80"/>
    </location>
    <ligand>
        <name>ATP</name>
        <dbReference type="ChEBI" id="CHEBI:30616"/>
    </ligand>
</feature>
<keyword evidence="3" id="KW-0723">Serine/threonine-protein kinase</keyword>
<dbReference type="PROSITE" id="PS00107">
    <property type="entry name" value="PROTEIN_KINASE_ATP"/>
    <property type="match status" value="1"/>
</dbReference>
<evidence type="ECO:0000256" key="7">
    <source>
        <dbReference type="ARBA" id="ARBA00022840"/>
    </source>
</evidence>
<keyword evidence="7 10" id="KW-0067">ATP-binding</keyword>
<dbReference type="OrthoDB" id="248923at2759"/>
<dbReference type="Gene3D" id="1.10.510.10">
    <property type="entry name" value="Transferase(Phosphotransferase) domain 1"/>
    <property type="match status" value="1"/>
</dbReference>
<keyword evidence="4" id="KW-0808">Transferase</keyword>
<feature type="compositionally biased region" description="Polar residues" evidence="11">
    <location>
        <begin position="642"/>
        <end position="658"/>
    </location>
</feature>
<feature type="domain" description="Protein kinase" evidence="12">
    <location>
        <begin position="51"/>
        <end position="321"/>
    </location>
</feature>
<reference evidence="13 14" key="1">
    <citation type="journal article" date="2015" name="Environ. Microbiol.">
        <title>Metagenome sequence of Elaphomyces granulatus from sporocarp tissue reveals Ascomycota ectomycorrhizal fingerprints of genome expansion and a Proteobacteria-rich microbiome.</title>
        <authorList>
            <person name="Quandt C.A."/>
            <person name="Kohler A."/>
            <person name="Hesse C.N."/>
            <person name="Sharpton T.J."/>
            <person name="Martin F."/>
            <person name="Spatafora J.W."/>
        </authorList>
    </citation>
    <scope>NUCLEOTIDE SEQUENCE [LARGE SCALE GENOMIC DNA]</scope>
    <source>
        <strain evidence="13 14">OSC145934</strain>
    </source>
</reference>
<keyword evidence="6" id="KW-0418">Kinase</keyword>
<dbReference type="SUPFAM" id="SSF56112">
    <property type="entry name" value="Protein kinase-like (PK-like)"/>
    <property type="match status" value="1"/>
</dbReference>
<dbReference type="SMART" id="SM00220">
    <property type="entry name" value="S_TKc"/>
    <property type="match status" value="1"/>
</dbReference>